<organism evidence="2 3">
    <name type="scientific">Komagataeibacter rhaeticus</name>
    <dbReference type="NCBI Taxonomy" id="215221"/>
    <lineage>
        <taxon>Bacteria</taxon>
        <taxon>Pseudomonadati</taxon>
        <taxon>Pseudomonadota</taxon>
        <taxon>Alphaproteobacteria</taxon>
        <taxon>Acetobacterales</taxon>
        <taxon>Acetobacteraceae</taxon>
        <taxon>Komagataeibacter</taxon>
    </lineage>
</organism>
<gene>
    <name evidence="2" type="ORF">GWK63_14385</name>
</gene>
<proteinExistence type="predicted"/>
<dbReference type="AlphaFoldDB" id="A0A858JJP0"/>
<evidence type="ECO:0000313" key="3">
    <source>
        <dbReference type="Proteomes" id="UP000502533"/>
    </source>
</evidence>
<dbReference type="KEGG" id="kre:GWK63_14385"/>
<evidence type="ECO:0000313" key="2">
    <source>
        <dbReference type="EMBL" id="QIP37141.1"/>
    </source>
</evidence>
<dbReference type="EMBL" id="CP050139">
    <property type="protein sequence ID" value="QIP37141.1"/>
    <property type="molecule type" value="Genomic_DNA"/>
</dbReference>
<keyword evidence="1" id="KW-0732">Signal</keyword>
<evidence type="ECO:0000256" key="1">
    <source>
        <dbReference type="SAM" id="SignalP"/>
    </source>
</evidence>
<keyword evidence="3" id="KW-1185">Reference proteome</keyword>
<accession>A0A858JJP0</accession>
<protein>
    <submittedName>
        <fullName evidence="2">Uncharacterized protein</fullName>
    </submittedName>
</protein>
<name>A0A858JJP0_9PROT</name>
<feature type="chain" id="PRO_5033026106" evidence="1">
    <location>
        <begin position="18"/>
        <end position="176"/>
    </location>
</feature>
<dbReference type="Proteomes" id="UP000502533">
    <property type="component" value="Chromosome"/>
</dbReference>
<feature type="signal peptide" evidence="1">
    <location>
        <begin position="1"/>
        <end position="17"/>
    </location>
</feature>
<sequence length="176" mass="18100">MLLVALLAPPVGLTALAASLPPAGAPTEASLGLSARNLARQIHEDGAEATARALDAHRSWPQLRRAVAAGWDGWIALVPDLITHVDDPTASRLRTALRQALPRNPHAVLSVIDPGNGPLLGAGALCTPHGMSARWRTDSIRAISAVHDIHLAHQSADCLAALAPASGTTGKADSGT</sequence>
<reference evidence="2 3" key="1">
    <citation type="submission" date="2020-03" db="EMBL/GenBank/DDBJ databases">
        <title>Isolation of cellulose-producing strains, genome characterization and application of the synthesized cellulose films as an economical and sustainable material for piezoelectric sensor construction.</title>
        <authorList>
            <person name="Mangayil R.K."/>
        </authorList>
    </citation>
    <scope>NUCLEOTIDE SEQUENCE [LARGE SCALE GENOMIC DNA]</scope>
    <source>
        <strain evidence="2 3">ENS 9a1a</strain>
    </source>
</reference>